<reference evidence="2 3" key="1">
    <citation type="submission" date="2020-05" db="EMBL/GenBank/DDBJ databases">
        <title>Mucilaginibacter mali sp. nov.</title>
        <authorList>
            <person name="Kim H.S."/>
            <person name="Lee K.C."/>
            <person name="Suh M.K."/>
            <person name="Kim J.-S."/>
            <person name="Han K.-I."/>
            <person name="Eom M.K."/>
            <person name="Shin Y.K."/>
            <person name="Lee J.-S."/>
        </authorList>
    </citation>
    <scope>NUCLEOTIDE SEQUENCE [LARGE SCALE GENOMIC DNA]</scope>
    <source>
        <strain evidence="2 3">G2-14</strain>
    </source>
</reference>
<dbReference type="Pfam" id="PF25164">
    <property type="entry name" value="CoiA_N"/>
    <property type="match status" value="1"/>
</dbReference>
<evidence type="ECO:0000259" key="1">
    <source>
        <dbReference type="Pfam" id="PF25164"/>
    </source>
</evidence>
<dbReference type="EMBL" id="CP054139">
    <property type="protein sequence ID" value="QKJ32861.1"/>
    <property type="molecule type" value="Genomic_DNA"/>
</dbReference>
<dbReference type="RefSeq" id="WP_173417506.1">
    <property type="nucleotide sequence ID" value="NZ_CP054139.1"/>
</dbReference>
<keyword evidence="3" id="KW-1185">Reference proteome</keyword>
<gene>
    <name evidence="2" type="ORF">HQ865_24920</name>
</gene>
<dbReference type="InterPro" id="IPR057253">
    <property type="entry name" value="CoiA-like_N"/>
</dbReference>
<accession>A0A7D4UP96</accession>
<sequence>MTRYANVNGIKTEPASGLKGVCPGCGNPVIAKCGSVKVHHWAHRKRFDCDPWWEPMTQWHLDWQNKFPEAWREVIFRDEQSGEFHRADVHTPKGITLEFQHSAMSAEEMQSRNAFYPKLLWIVNGLRFKGDFDFNNAIPDPESELLKDYNFSVDQDGLAKFAHFIKKEDIKGDGNMVRIYSLHDAEFKAVADLHKNAQHQYWLFNWKYKHRGWLTCSAPVFLDFGDEFLYWIKKRQQVITTLIYLQIVKKKDFLAKYGA</sequence>
<name>A0A7D4UP96_9SPHI</name>
<proteinExistence type="predicted"/>
<dbReference type="KEGG" id="mmab:HQ865_24920"/>
<organism evidence="2 3">
    <name type="scientific">Mucilaginibacter mali</name>
    <dbReference type="NCBI Taxonomy" id="2740462"/>
    <lineage>
        <taxon>Bacteria</taxon>
        <taxon>Pseudomonadati</taxon>
        <taxon>Bacteroidota</taxon>
        <taxon>Sphingobacteriia</taxon>
        <taxon>Sphingobacteriales</taxon>
        <taxon>Sphingobacteriaceae</taxon>
        <taxon>Mucilaginibacter</taxon>
    </lineage>
</organism>
<dbReference type="AlphaFoldDB" id="A0A7D4UP96"/>
<feature type="domain" description="Competence protein CoiA-like N-terminal" evidence="1">
    <location>
        <begin position="21"/>
        <end position="50"/>
    </location>
</feature>
<dbReference type="Proteomes" id="UP000505355">
    <property type="component" value="Chromosome"/>
</dbReference>
<evidence type="ECO:0000313" key="2">
    <source>
        <dbReference type="EMBL" id="QKJ32861.1"/>
    </source>
</evidence>
<protein>
    <submittedName>
        <fullName evidence="2">Competence protein</fullName>
    </submittedName>
</protein>
<evidence type="ECO:0000313" key="3">
    <source>
        <dbReference type="Proteomes" id="UP000505355"/>
    </source>
</evidence>